<dbReference type="AlphaFoldDB" id="A0A6J4TZR3"/>
<dbReference type="EMBL" id="CADCWF010000016">
    <property type="protein sequence ID" value="CAA9536714.1"/>
    <property type="molecule type" value="Genomic_DNA"/>
</dbReference>
<evidence type="ECO:0000313" key="2">
    <source>
        <dbReference type="EMBL" id="CAA9536714.1"/>
    </source>
</evidence>
<name>A0A6J4TZR3_9BACT</name>
<reference evidence="2" key="1">
    <citation type="submission" date="2020-02" db="EMBL/GenBank/DDBJ databases">
        <authorList>
            <person name="Meier V. D."/>
        </authorList>
    </citation>
    <scope>NUCLEOTIDE SEQUENCE</scope>
    <source>
        <strain evidence="2">AVDCRST_MAG59</strain>
    </source>
</reference>
<evidence type="ECO:0000256" key="1">
    <source>
        <dbReference type="SAM" id="MobiDB-lite"/>
    </source>
</evidence>
<feature type="compositionally biased region" description="Basic and acidic residues" evidence="1">
    <location>
        <begin position="40"/>
        <end position="51"/>
    </location>
</feature>
<feature type="region of interest" description="Disordered" evidence="1">
    <location>
        <begin position="1"/>
        <end position="51"/>
    </location>
</feature>
<organism evidence="2">
    <name type="scientific">uncultured Thermomicrobiales bacterium</name>
    <dbReference type="NCBI Taxonomy" id="1645740"/>
    <lineage>
        <taxon>Bacteria</taxon>
        <taxon>Pseudomonadati</taxon>
        <taxon>Thermomicrobiota</taxon>
        <taxon>Thermomicrobia</taxon>
        <taxon>Thermomicrobiales</taxon>
        <taxon>environmental samples</taxon>
    </lineage>
</organism>
<protein>
    <submittedName>
        <fullName evidence="2">Uncharacterized protein</fullName>
    </submittedName>
</protein>
<accession>A0A6J4TZR3</accession>
<sequence length="51" mass="5175">MSLRRPPAGNGSEGTAASGPPAGTSGTPPASVLLSSQAKDLPRQRRRFLGD</sequence>
<proteinExistence type="predicted"/>
<gene>
    <name evidence="2" type="ORF">AVDCRST_MAG59-344</name>
</gene>
<feature type="compositionally biased region" description="Low complexity" evidence="1">
    <location>
        <begin position="14"/>
        <end position="31"/>
    </location>
</feature>